<proteinExistence type="predicted"/>
<dbReference type="AlphaFoldDB" id="A0A4Q2RXU0"/>
<dbReference type="Proteomes" id="UP000291838">
    <property type="component" value="Unassembled WGS sequence"/>
</dbReference>
<keyword evidence="1" id="KW-1133">Transmembrane helix</keyword>
<keyword evidence="1" id="KW-0472">Membrane</keyword>
<keyword evidence="3" id="KW-1185">Reference proteome</keyword>
<evidence type="ECO:0000256" key="1">
    <source>
        <dbReference type="SAM" id="Phobius"/>
    </source>
</evidence>
<feature type="transmembrane region" description="Helical" evidence="1">
    <location>
        <begin position="32"/>
        <end position="52"/>
    </location>
</feature>
<name>A0A4Q2RXU0_9ACTN</name>
<gene>
    <name evidence="2" type="ORF">EUA06_05630</name>
</gene>
<sequence length="61" mass="6432">MTRALVAVLVGLLILAGGLVLRRSAEPATQTVAEVLAFGGVVIAVIGVWQLVTRFLESRDN</sequence>
<organism evidence="2 3">
    <name type="scientific">Nocardioides glacieisoli</name>
    <dbReference type="NCBI Taxonomy" id="1168730"/>
    <lineage>
        <taxon>Bacteria</taxon>
        <taxon>Bacillati</taxon>
        <taxon>Actinomycetota</taxon>
        <taxon>Actinomycetes</taxon>
        <taxon>Propionibacteriales</taxon>
        <taxon>Nocardioidaceae</taxon>
        <taxon>Nocardioides</taxon>
    </lineage>
</organism>
<reference evidence="2 3" key="1">
    <citation type="submission" date="2019-01" db="EMBL/GenBank/DDBJ databases">
        <title>Novel species of Nocardioides.</title>
        <authorList>
            <person name="Liu Q."/>
            <person name="Xin Y.-H."/>
        </authorList>
    </citation>
    <scope>NUCLEOTIDE SEQUENCE [LARGE SCALE GENOMIC DNA]</scope>
    <source>
        <strain evidence="2 3">HLT3-15</strain>
    </source>
</reference>
<evidence type="ECO:0000313" key="2">
    <source>
        <dbReference type="EMBL" id="RYB92433.1"/>
    </source>
</evidence>
<keyword evidence="1" id="KW-0812">Transmembrane</keyword>
<accession>A0A4Q2RXU0</accession>
<dbReference type="RefSeq" id="WP_129474038.1">
    <property type="nucleotide sequence ID" value="NZ_SDWS01000002.1"/>
</dbReference>
<protein>
    <submittedName>
        <fullName evidence="2">Uncharacterized protein</fullName>
    </submittedName>
</protein>
<evidence type="ECO:0000313" key="3">
    <source>
        <dbReference type="Proteomes" id="UP000291838"/>
    </source>
</evidence>
<comment type="caution">
    <text evidence="2">The sequence shown here is derived from an EMBL/GenBank/DDBJ whole genome shotgun (WGS) entry which is preliminary data.</text>
</comment>
<dbReference type="EMBL" id="SDWS01000002">
    <property type="protein sequence ID" value="RYB92433.1"/>
    <property type="molecule type" value="Genomic_DNA"/>
</dbReference>